<gene>
    <name evidence="2" type="ORF">SNR37_000391</name>
</gene>
<proteinExistence type="predicted"/>
<dbReference type="Proteomes" id="UP001310248">
    <property type="component" value="Unassembled WGS sequence"/>
</dbReference>
<evidence type="ECO:0000313" key="2">
    <source>
        <dbReference type="EMBL" id="MEE1675069.1"/>
    </source>
</evidence>
<dbReference type="Pfam" id="PF07148">
    <property type="entry name" value="MalM"/>
    <property type="match status" value="1"/>
</dbReference>
<comment type="caution">
    <text evidence="2">The sequence shown here is derived from an EMBL/GenBank/DDBJ whole genome shotgun (WGS) entry which is preliminary data.</text>
</comment>
<sequence>MKKVLTVIVGCILASGCSSSSDEKPFEVTDPFRTWNTQYVDEAKIAANLQSSNVSPLLPSQLQYQLLALDRTNRIDVTEKSPVVRYSEGNSYTAALLIPENINQFTFHLDSIVGRTVFVPTVIFYDERLKEIIRVEDTTLNAEGFLSMKQDLKPEQAKRARYLLVYSKASEFAGRTELIDPKSVYEEKTGGGLPATFKYYSKHSPIGNLDIRFSDVLFSSSFVTTPANTSQQNVTPVEPAPVKAESASTAATATAATTAVVASQAKDEEMLSDTENFYLEQISKAVEKNDLSRALNLVEEAERAGSSKAQSHFMEQLKKQQQQ</sequence>
<dbReference type="EMBL" id="JAYDYW010000011">
    <property type="protein sequence ID" value="MEE1675069.1"/>
    <property type="molecule type" value="Genomic_DNA"/>
</dbReference>
<feature type="region of interest" description="Disordered" evidence="1">
    <location>
        <begin position="302"/>
        <end position="323"/>
    </location>
</feature>
<evidence type="ECO:0000313" key="3">
    <source>
        <dbReference type="Proteomes" id="UP001310248"/>
    </source>
</evidence>
<protein>
    <submittedName>
        <fullName evidence="2">MalM family protein</fullName>
    </submittedName>
</protein>
<dbReference type="PROSITE" id="PS51257">
    <property type="entry name" value="PROKAR_LIPOPROTEIN"/>
    <property type="match status" value="1"/>
</dbReference>
<name>A0ABU7G7B6_9ALTE</name>
<organism evidence="2 3">
    <name type="scientific">Agarivorans aestuarii</name>
    <dbReference type="NCBI Taxonomy" id="1563703"/>
    <lineage>
        <taxon>Bacteria</taxon>
        <taxon>Pseudomonadati</taxon>
        <taxon>Pseudomonadota</taxon>
        <taxon>Gammaproteobacteria</taxon>
        <taxon>Alteromonadales</taxon>
        <taxon>Alteromonadaceae</taxon>
        <taxon>Agarivorans</taxon>
    </lineage>
</organism>
<dbReference type="RefSeq" id="WP_329776051.1">
    <property type="nucleotide sequence ID" value="NZ_JAYDYW010000011.1"/>
</dbReference>
<reference evidence="2 3" key="2">
    <citation type="submission" date="2023-12" db="EMBL/GenBank/DDBJ databases">
        <authorList>
            <consortium name="Cladostephus spongiosus"/>
            <person name="Lorente B."/>
            <person name="Cabral C."/>
            <person name="Frias J."/>
            <person name="Faria J."/>
            <person name="Toubarro D."/>
        </authorList>
    </citation>
    <scope>NUCLEOTIDE SEQUENCE [LARGE SCALE GENOMIC DNA]</scope>
    <source>
        <strain evidence="2 3">ZMCS4</strain>
    </source>
</reference>
<dbReference type="InterPro" id="IPR010794">
    <property type="entry name" value="MalM"/>
</dbReference>
<reference evidence="3" key="1">
    <citation type="submission" date="2023-07" db="EMBL/GenBank/DDBJ databases">
        <title>Draft genome sequence of Agarivorans aestuarii strain ZMCS4, a CAZymes producing bacteria isolated from the marine brown algae Clodostephus spongiosus.</title>
        <authorList>
            <person name="Lorente B."/>
            <person name="Cabral C."/>
            <person name="Frias J."/>
            <person name="Faria J."/>
            <person name="Toubarro D."/>
        </authorList>
    </citation>
    <scope>NUCLEOTIDE SEQUENCE [LARGE SCALE GENOMIC DNA]</scope>
    <source>
        <strain evidence="3">ZMCS4</strain>
    </source>
</reference>
<keyword evidence="3" id="KW-1185">Reference proteome</keyword>
<evidence type="ECO:0000256" key="1">
    <source>
        <dbReference type="SAM" id="MobiDB-lite"/>
    </source>
</evidence>
<accession>A0ABU7G7B6</accession>